<reference evidence="3" key="1">
    <citation type="journal article" date="2006" name="Proc. Natl. Acad. Sci. U.S.A.">
        <title>Genome analysis of the smallest free-living eukaryote Ostreococcus tauri unveils many unique features.</title>
        <authorList>
            <person name="Derelle E."/>
            <person name="Ferraz C."/>
            <person name="Rombauts S."/>
            <person name="Rouze P."/>
            <person name="Worden A.Z."/>
            <person name="Robbens S."/>
            <person name="Partensky F."/>
            <person name="Degroeve S."/>
            <person name="Echeynie S."/>
            <person name="Cooke R."/>
            <person name="Saeys Y."/>
            <person name="Wuyts J."/>
            <person name="Jabbari K."/>
            <person name="Bowler C."/>
            <person name="Panaud O."/>
            <person name="Piegu B."/>
            <person name="Ball S.G."/>
            <person name="Ral J.-P."/>
            <person name="Bouget F.-Y."/>
            <person name="Piganeau G."/>
            <person name="De Baets B."/>
            <person name="Picard A."/>
            <person name="Delseny M."/>
            <person name="Demaille J."/>
            <person name="Van de Peer Y."/>
            <person name="Moreau H."/>
        </authorList>
    </citation>
    <scope>NUCLEOTIDE SEQUENCE [LARGE SCALE GENOMIC DNA]</scope>
    <source>
        <strain evidence="3">OTTH 0595 / CCAP 157/2 / RCC745</strain>
    </source>
</reference>
<accession>A0A090M149</accession>
<dbReference type="InParanoid" id="A0A090M149"/>
<proteinExistence type="predicted"/>
<reference evidence="2 3" key="2">
    <citation type="journal article" date="2014" name="BMC Genomics">
        <title>An improved genome of the model marine alga Ostreococcus tauri unfolds by assessing Illumina de novo assemblies.</title>
        <authorList>
            <person name="Blanc-Mathieu R."/>
            <person name="Verhelst B."/>
            <person name="Derelle E."/>
            <person name="Rombauts S."/>
            <person name="Bouget F.Y."/>
            <person name="Carre I."/>
            <person name="Chateau A."/>
            <person name="Eyre-Walker A."/>
            <person name="Grimsley N."/>
            <person name="Moreau H."/>
            <person name="Piegu B."/>
            <person name="Rivals E."/>
            <person name="Schackwitz W."/>
            <person name="Van de Peer Y."/>
            <person name="Piganeau G."/>
        </authorList>
    </citation>
    <scope>NUCLEOTIDE SEQUENCE [LARGE SCALE GENOMIC DNA]</scope>
    <source>
        <strain evidence="3">OTTH 0595 / CCAP 157/2 / RCC745</strain>
    </source>
</reference>
<evidence type="ECO:0000313" key="3">
    <source>
        <dbReference type="Proteomes" id="UP000009170"/>
    </source>
</evidence>
<keyword evidence="3" id="KW-1185">Reference proteome</keyword>
<feature type="compositionally biased region" description="Basic and acidic residues" evidence="1">
    <location>
        <begin position="291"/>
        <end position="306"/>
    </location>
</feature>
<protein>
    <submittedName>
        <fullName evidence="2">Unnamed product</fullName>
    </submittedName>
</protein>
<feature type="compositionally biased region" description="Low complexity" evidence="1">
    <location>
        <begin position="206"/>
        <end position="220"/>
    </location>
</feature>
<dbReference type="KEGG" id="ota:OT_ostta05g01340"/>
<gene>
    <name evidence="2" type="ORF">OT_ostta05g01340</name>
</gene>
<feature type="compositionally biased region" description="Low complexity" evidence="1">
    <location>
        <begin position="165"/>
        <end position="183"/>
    </location>
</feature>
<feature type="region of interest" description="Disordered" evidence="1">
    <location>
        <begin position="1"/>
        <end position="27"/>
    </location>
</feature>
<feature type="region of interest" description="Disordered" evidence="1">
    <location>
        <begin position="199"/>
        <end position="306"/>
    </location>
</feature>
<dbReference type="Proteomes" id="UP000009170">
    <property type="component" value="Unassembled WGS sequence"/>
</dbReference>
<comment type="caution">
    <text evidence="2">The sequence shown here is derived from an EMBL/GenBank/DDBJ whole genome shotgun (WGS) entry which is preliminary data.</text>
</comment>
<dbReference type="RefSeq" id="XP_003079230.2">
    <property type="nucleotide sequence ID" value="XM_003079182.2"/>
</dbReference>
<dbReference type="GeneID" id="9833255"/>
<sequence>MEGEAVMMASDGRGGGRRGGGWDGMSRDGAAVARRRDAAAAGERAALVERLARVGENGGQTREMGAGVRAASARGGYWLAGSSTAMTTTRSPSGVFDFSDEDEGFSDAPYVLSSSAGRLWRLRRISDDGAETPVRKVMSGEGEERALASLFEKVEISPGGPLEFSASPPSTSRSPRVRVSSPSKWARDSAYIDDLLRRARAHRSSRSTSSSESAPAEWESQLSDAASRSDDAECATPRAHERASPVDVTSLITPPLKMSTRPKTPAAPLRHQHRRRDSPTPTGVATTPREAAVEPRRDLTNPRELF</sequence>
<dbReference type="AlphaFoldDB" id="A0A090M149"/>
<evidence type="ECO:0000313" key="2">
    <source>
        <dbReference type="EMBL" id="CEF97901.1"/>
    </source>
</evidence>
<feature type="region of interest" description="Disordered" evidence="1">
    <location>
        <begin position="158"/>
        <end position="184"/>
    </location>
</feature>
<name>A0A090M149_OSTTA</name>
<dbReference type="EMBL" id="CAID01000005">
    <property type="protein sequence ID" value="CEF97901.1"/>
    <property type="molecule type" value="Genomic_DNA"/>
</dbReference>
<organism evidence="2 3">
    <name type="scientific">Ostreococcus tauri</name>
    <name type="common">Marine green alga</name>
    <dbReference type="NCBI Taxonomy" id="70448"/>
    <lineage>
        <taxon>Eukaryota</taxon>
        <taxon>Viridiplantae</taxon>
        <taxon>Chlorophyta</taxon>
        <taxon>Mamiellophyceae</taxon>
        <taxon>Mamiellales</taxon>
        <taxon>Bathycoccaceae</taxon>
        <taxon>Ostreococcus</taxon>
    </lineage>
</organism>
<evidence type="ECO:0000256" key="1">
    <source>
        <dbReference type="SAM" id="MobiDB-lite"/>
    </source>
</evidence>